<feature type="binding site" evidence="4">
    <location>
        <position position="315"/>
    </location>
    <ligand>
        <name>FAD</name>
        <dbReference type="ChEBI" id="CHEBI:57692"/>
    </ligand>
</feature>
<evidence type="ECO:0000256" key="4">
    <source>
        <dbReference type="PIRSR" id="PIRSR000350-3"/>
    </source>
</evidence>
<comment type="cofactor">
    <cofactor evidence="4">
        <name>FAD</name>
        <dbReference type="ChEBI" id="CHEBI:57692"/>
    </cofactor>
    <text evidence="4">Binds 1 FAD per subunit.</text>
</comment>
<dbReference type="SUPFAM" id="SSF51905">
    <property type="entry name" value="FAD/NAD(P)-binding domain"/>
    <property type="match status" value="1"/>
</dbReference>
<evidence type="ECO:0000259" key="7">
    <source>
        <dbReference type="Pfam" id="PF07992"/>
    </source>
</evidence>
<name>A0A0H5NU83_NOCFR</name>
<keyword evidence="3 4" id="KW-0274">FAD</keyword>
<dbReference type="Proteomes" id="UP000057820">
    <property type="component" value="Chromosome 1"/>
</dbReference>
<evidence type="ECO:0000313" key="8">
    <source>
        <dbReference type="EMBL" id="CRY78863.1"/>
    </source>
</evidence>
<sequence length="469" mass="49019">MTRIAIIGGGPAGYEAALVAAQHGAQVTLIDRDGIGGACVLWDCVPSKTFIASTGMRTDLRRARDLGITLDPSQAAVQLPEVNARVKALALAQSSDIRSKLLSAGVTLISGTASFTDPAPGRAPHRITVRPTGERAGERVIDAEVVLIATGASPRVLPGAEPDGERILTWRQLYDLRELPETLVVVGSGVTGAEFVSAYTELGVQVKLVSSRDRVLPGEDADAALVLEEALAERGVELVKHARADAVERTADGVVVKLSDGRTVTGTHALMTVGSTPNTGDLALDKVGIELDRGGYLRVDRVSRTAVSGIYAAGDCTGLLPLASVAAMQGRIAMYHALGEGVSPIRLKTVASAVFTRPEIATVGVSQTAIDNGEVPARTVMLPLNTNPRAKMSGLRRGFVKIFCRPATGVVIGGVVVAPIASELILPIALAVQNNLTVNDLAQTFSVYPSLTGSVTEAGRLLMRHDDLD</sequence>
<organism evidence="8 9">
    <name type="scientific">Nocardia farcinica</name>
    <dbReference type="NCBI Taxonomy" id="37329"/>
    <lineage>
        <taxon>Bacteria</taxon>
        <taxon>Bacillati</taxon>
        <taxon>Actinomycetota</taxon>
        <taxon>Actinomycetes</taxon>
        <taxon>Mycobacteriales</taxon>
        <taxon>Nocardiaceae</taxon>
        <taxon>Nocardia</taxon>
    </lineage>
</organism>
<feature type="binding site" evidence="4">
    <location>
        <position position="48"/>
    </location>
    <ligand>
        <name>FAD</name>
        <dbReference type="ChEBI" id="CHEBI:57692"/>
    </ligand>
</feature>
<dbReference type="OMA" id="SHCLMAV"/>
<dbReference type="Pfam" id="PF02852">
    <property type="entry name" value="Pyr_redox_dim"/>
    <property type="match status" value="1"/>
</dbReference>
<gene>
    <name evidence="8" type="primary">lpdA</name>
    <name evidence="8" type="ORF">ERS450000_03150</name>
</gene>
<dbReference type="GO" id="GO:0003955">
    <property type="term" value="F:NAD(P)H dehydrogenase (quinone) activity"/>
    <property type="evidence" value="ECO:0007669"/>
    <property type="project" value="UniProtKB-EC"/>
</dbReference>
<protein>
    <submittedName>
        <fullName evidence="8">NAD(P)H dehydrogenase (Quinone)</fullName>
        <ecNumber evidence="8">1.6.5.2</ecNumber>
    </submittedName>
</protein>
<feature type="domain" description="FAD/NAD(P)-binding" evidence="7">
    <location>
        <begin position="3"/>
        <end position="330"/>
    </location>
</feature>
<dbReference type="InterPro" id="IPR023753">
    <property type="entry name" value="FAD/NAD-binding_dom"/>
</dbReference>
<proteinExistence type="inferred from homology"/>
<dbReference type="PRINTS" id="PR00368">
    <property type="entry name" value="FADPNR"/>
</dbReference>
<dbReference type="GeneID" id="61131790"/>
<evidence type="ECO:0000256" key="3">
    <source>
        <dbReference type="ARBA" id="ARBA00022827"/>
    </source>
</evidence>
<dbReference type="EMBL" id="LN868938">
    <property type="protein sequence ID" value="CRY78863.1"/>
    <property type="molecule type" value="Genomic_DNA"/>
</dbReference>
<feature type="disulfide bond" description="Redox-active" evidence="5">
    <location>
        <begin position="39"/>
        <end position="44"/>
    </location>
</feature>
<evidence type="ECO:0000256" key="5">
    <source>
        <dbReference type="PIRSR" id="PIRSR000350-4"/>
    </source>
</evidence>
<dbReference type="GO" id="GO:0050660">
    <property type="term" value="F:flavin adenine dinucleotide binding"/>
    <property type="evidence" value="ECO:0007669"/>
    <property type="project" value="TreeGrafter"/>
</dbReference>
<dbReference type="InterPro" id="IPR001100">
    <property type="entry name" value="Pyr_nuc-diS_OxRdtase"/>
</dbReference>
<dbReference type="InterPro" id="IPR016156">
    <property type="entry name" value="FAD/NAD-linked_Rdtase_dimer_sf"/>
</dbReference>
<evidence type="ECO:0000256" key="1">
    <source>
        <dbReference type="ARBA" id="ARBA00007532"/>
    </source>
</evidence>
<evidence type="ECO:0000256" key="2">
    <source>
        <dbReference type="ARBA" id="ARBA00022630"/>
    </source>
</evidence>
<reference evidence="9" key="1">
    <citation type="submission" date="2015-03" db="EMBL/GenBank/DDBJ databases">
        <authorList>
            <consortium name="Pathogen Informatics"/>
        </authorList>
    </citation>
    <scope>NUCLEOTIDE SEQUENCE [LARGE SCALE GENOMIC DNA]</scope>
    <source>
        <strain evidence="9">NCTC11134</strain>
    </source>
</reference>
<dbReference type="Pfam" id="PF07992">
    <property type="entry name" value="Pyr_redox_2"/>
    <property type="match status" value="1"/>
</dbReference>
<keyword evidence="4" id="KW-0547">Nucleotide-binding</keyword>
<dbReference type="EC" id="1.6.5.2" evidence="8"/>
<dbReference type="InterPro" id="IPR004099">
    <property type="entry name" value="Pyr_nucl-diS_OxRdtase_dimer"/>
</dbReference>
<dbReference type="AlphaFoldDB" id="A0A0H5NU83"/>
<dbReference type="Gene3D" id="3.50.50.60">
    <property type="entry name" value="FAD/NAD(P)-binding domain"/>
    <property type="match status" value="2"/>
</dbReference>
<keyword evidence="4" id="KW-0520">NAD</keyword>
<feature type="domain" description="Pyridine nucleotide-disulphide oxidoreductase dimerisation" evidence="6">
    <location>
        <begin position="350"/>
        <end position="458"/>
    </location>
</feature>
<dbReference type="RefSeq" id="WP_011207497.1">
    <property type="nucleotide sequence ID" value="NZ_CAACYE020000001.1"/>
</dbReference>
<dbReference type="NCBIfam" id="NF005883">
    <property type="entry name" value="PRK07845.1"/>
    <property type="match status" value="1"/>
</dbReference>
<dbReference type="KEGG" id="nfr:ERS450000_03150"/>
<evidence type="ECO:0000259" key="6">
    <source>
        <dbReference type="Pfam" id="PF02852"/>
    </source>
</evidence>
<dbReference type="Gene3D" id="3.30.390.30">
    <property type="match status" value="1"/>
</dbReference>
<dbReference type="PRINTS" id="PR00411">
    <property type="entry name" value="PNDRDTASEI"/>
</dbReference>
<dbReference type="PANTHER" id="PTHR43014:SF1">
    <property type="entry name" value="NAD(P)H DEHYDROGENASE (QUINONE)"/>
    <property type="match status" value="1"/>
</dbReference>
<feature type="binding site" evidence="4">
    <location>
        <position position="274"/>
    </location>
    <ligand>
        <name>NAD(+)</name>
        <dbReference type="ChEBI" id="CHEBI:57540"/>
    </ligand>
</feature>
<evidence type="ECO:0000313" key="9">
    <source>
        <dbReference type="Proteomes" id="UP000057820"/>
    </source>
</evidence>
<dbReference type="PIRSF" id="PIRSF000350">
    <property type="entry name" value="Mercury_reductase_MerA"/>
    <property type="match status" value="1"/>
</dbReference>
<keyword evidence="2" id="KW-0285">Flavoprotein</keyword>
<dbReference type="SUPFAM" id="SSF55424">
    <property type="entry name" value="FAD/NAD-linked reductases, dimerisation (C-terminal) domain"/>
    <property type="match status" value="1"/>
</dbReference>
<feature type="binding site" evidence="4">
    <location>
        <begin position="187"/>
        <end position="194"/>
    </location>
    <ligand>
        <name>NAD(+)</name>
        <dbReference type="ChEBI" id="CHEBI:57540"/>
    </ligand>
</feature>
<comment type="similarity">
    <text evidence="1">Belongs to the class-I pyridine nucleotide-disulfide oxidoreductase family.</text>
</comment>
<keyword evidence="8" id="KW-0560">Oxidoreductase</keyword>
<accession>A0A0H5NU83</accession>
<dbReference type="InterPro" id="IPR036188">
    <property type="entry name" value="FAD/NAD-bd_sf"/>
</dbReference>
<dbReference type="PANTHER" id="PTHR43014">
    <property type="entry name" value="MERCURIC REDUCTASE"/>
    <property type="match status" value="1"/>
</dbReference>